<feature type="active site" description="Proton acceptor" evidence="4">
    <location>
        <position position="75"/>
    </location>
</feature>
<comment type="function">
    <text evidence="4">Nucleoside triphosphate pyrophosphatase. May have a dual role in cell division arrest and in preventing the incorporation of modified nucleotides into cellular nucleic acids.</text>
</comment>
<protein>
    <recommendedName>
        <fullName evidence="4">Nucleoside triphosphate pyrophosphatase</fullName>
        <ecNumber evidence="4">3.6.1.9</ecNumber>
    </recommendedName>
    <alternativeName>
        <fullName evidence="4">Nucleotide pyrophosphatase</fullName>
        <shortName evidence="4">Nucleotide PPase</shortName>
    </alternativeName>
</protein>
<comment type="catalytic activity">
    <reaction evidence="4">
        <text>a ribonucleoside 5'-triphosphate + H2O = a ribonucleoside 5'-phosphate + diphosphate + H(+)</text>
        <dbReference type="Rhea" id="RHEA:23996"/>
        <dbReference type="ChEBI" id="CHEBI:15377"/>
        <dbReference type="ChEBI" id="CHEBI:15378"/>
        <dbReference type="ChEBI" id="CHEBI:33019"/>
        <dbReference type="ChEBI" id="CHEBI:58043"/>
        <dbReference type="ChEBI" id="CHEBI:61557"/>
        <dbReference type="EC" id="3.6.1.9"/>
    </reaction>
</comment>
<dbReference type="InterPro" id="IPR003697">
    <property type="entry name" value="Maf-like"/>
</dbReference>
<dbReference type="Gene3D" id="3.90.950.10">
    <property type="match status" value="1"/>
</dbReference>
<dbReference type="RefSeq" id="WP_308420694.1">
    <property type="nucleotide sequence ID" value="NZ_BMKA01000002.1"/>
</dbReference>
<organism evidence="5 6">
    <name type="scientific">Neptunicoccus cionae</name>
    <dbReference type="NCBI Taxonomy" id="2035344"/>
    <lineage>
        <taxon>Bacteria</taxon>
        <taxon>Pseudomonadati</taxon>
        <taxon>Pseudomonadota</taxon>
        <taxon>Alphaproteobacteria</taxon>
        <taxon>Rhodobacterales</taxon>
        <taxon>Paracoccaceae</taxon>
        <taxon>Neptunicoccus</taxon>
    </lineage>
</organism>
<keyword evidence="6" id="KW-1185">Reference proteome</keyword>
<dbReference type="CDD" id="cd00555">
    <property type="entry name" value="Maf"/>
    <property type="match status" value="1"/>
</dbReference>
<keyword evidence="4" id="KW-0963">Cytoplasm</keyword>
<reference evidence="5" key="1">
    <citation type="journal article" date="2014" name="Int. J. Syst. Evol. Microbiol.">
        <title>Complete genome sequence of Corynebacterium casei LMG S-19264T (=DSM 44701T), isolated from a smear-ripened cheese.</title>
        <authorList>
            <consortium name="US DOE Joint Genome Institute (JGI-PGF)"/>
            <person name="Walter F."/>
            <person name="Albersmeier A."/>
            <person name="Kalinowski J."/>
            <person name="Ruckert C."/>
        </authorList>
    </citation>
    <scope>NUCLEOTIDE SEQUENCE</scope>
    <source>
        <strain evidence="5">CGMCC 1.15880</strain>
    </source>
</reference>
<gene>
    <name evidence="5" type="ORF">GCM10011498_19340</name>
</gene>
<dbReference type="EC" id="3.6.1.9" evidence="4"/>
<dbReference type="PANTHER" id="PTHR43213">
    <property type="entry name" value="BIFUNCTIONAL DTTP/UTP PYROPHOSPHATASE/METHYLTRANSFERASE PROTEIN-RELATED"/>
    <property type="match status" value="1"/>
</dbReference>
<evidence type="ECO:0000313" key="5">
    <source>
        <dbReference type="EMBL" id="GGA18727.1"/>
    </source>
</evidence>
<dbReference type="GO" id="GO:0047429">
    <property type="term" value="F:nucleoside triphosphate diphosphatase activity"/>
    <property type="evidence" value="ECO:0007669"/>
    <property type="project" value="UniProtKB-EC"/>
</dbReference>
<dbReference type="InterPro" id="IPR029001">
    <property type="entry name" value="ITPase-like_fam"/>
</dbReference>
<comment type="cofactor">
    <cofactor evidence="1 4">
        <name>a divalent metal cation</name>
        <dbReference type="ChEBI" id="CHEBI:60240"/>
    </cofactor>
</comment>
<accession>A0A916VPY6</accession>
<proteinExistence type="inferred from homology"/>
<reference evidence="5" key="2">
    <citation type="submission" date="2020-09" db="EMBL/GenBank/DDBJ databases">
        <authorList>
            <person name="Sun Q."/>
            <person name="Zhou Y."/>
        </authorList>
    </citation>
    <scope>NUCLEOTIDE SEQUENCE</scope>
    <source>
        <strain evidence="5">CGMCC 1.15880</strain>
    </source>
</reference>
<comment type="caution">
    <text evidence="4">Lacks conserved residue(s) required for the propagation of feature annotation.</text>
</comment>
<dbReference type="GO" id="GO:0009117">
    <property type="term" value="P:nucleotide metabolic process"/>
    <property type="evidence" value="ECO:0007669"/>
    <property type="project" value="UniProtKB-KW"/>
</dbReference>
<dbReference type="PANTHER" id="PTHR43213:SF5">
    <property type="entry name" value="BIFUNCTIONAL DTTP_UTP PYROPHOSPHATASE_METHYLTRANSFERASE PROTEIN-RELATED"/>
    <property type="match status" value="1"/>
</dbReference>
<dbReference type="Pfam" id="PF02545">
    <property type="entry name" value="Maf"/>
    <property type="match status" value="1"/>
</dbReference>
<dbReference type="PIRSF" id="PIRSF006305">
    <property type="entry name" value="Maf"/>
    <property type="match status" value="1"/>
</dbReference>
<dbReference type="EMBL" id="BMKA01000002">
    <property type="protein sequence ID" value="GGA18727.1"/>
    <property type="molecule type" value="Genomic_DNA"/>
</dbReference>
<keyword evidence="3 4" id="KW-0546">Nucleotide metabolism</keyword>
<evidence type="ECO:0000256" key="2">
    <source>
        <dbReference type="ARBA" id="ARBA00022801"/>
    </source>
</evidence>
<dbReference type="GO" id="GO:0005737">
    <property type="term" value="C:cytoplasm"/>
    <property type="evidence" value="ECO:0007669"/>
    <property type="project" value="UniProtKB-SubCell"/>
</dbReference>
<dbReference type="HAMAP" id="MF_00528">
    <property type="entry name" value="Maf"/>
    <property type="match status" value="1"/>
</dbReference>
<evidence type="ECO:0000256" key="4">
    <source>
        <dbReference type="HAMAP-Rule" id="MF_00528"/>
    </source>
</evidence>
<comment type="similarity">
    <text evidence="4">Belongs to the Maf family.</text>
</comment>
<evidence type="ECO:0000313" key="6">
    <source>
        <dbReference type="Proteomes" id="UP000628017"/>
    </source>
</evidence>
<comment type="subcellular location">
    <subcellularLocation>
        <location evidence="4">Cytoplasm</location>
    </subcellularLocation>
</comment>
<dbReference type="SUPFAM" id="SSF52972">
    <property type="entry name" value="ITPase-like"/>
    <property type="match status" value="1"/>
</dbReference>
<comment type="catalytic activity">
    <reaction evidence="4">
        <text>a 2'-deoxyribonucleoside 5'-triphosphate + H2O = a 2'-deoxyribonucleoside 5'-phosphate + diphosphate + H(+)</text>
        <dbReference type="Rhea" id="RHEA:44644"/>
        <dbReference type="ChEBI" id="CHEBI:15377"/>
        <dbReference type="ChEBI" id="CHEBI:15378"/>
        <dbReference type="ChEBI" id="CHEBI:33019"/>
        <dbReference type="ChEBI" id="CHEBI:61560"/>
        <dbReference type="ChEBI" id="CHEBI:65317"/>
        <dbReference type="EC" id="3.6.1.9"/>
    </reaction>
</comment>
<dbReference type="Proteomes" id="UP000628017">
    <property type="component" value="Unassembled WGS sequence"/>
</dbReference>
<name>A0A916VPY6_9RHOB</name>
<comment type="caution">
    <text evidence="5">The sequence shown here is derived from an EMBL/GenBank/DDBJ whole genome shotgun (WGS) entry which is preliminary data.</text>
</comment>
<evidence type="ECO:0000256" key="3">
    <source>
        <dbReference type="ARBA" id="ARBA00023080"/>
    </source>
</evidence>
<sequence>MTQIVLASGSQIRGAMLRDAGVEFTTDVPRVDEESILLSLQAEGAKPGDIADTLAEYKARRIADRHPASLVIAADQVLTCNGQVYSKPKSIDEAREHLKSLRGQGHQLLSAVVVYEETKPVWRHIGRAQLAMRDFSDDFLEDYLEKAGDTVLSSVGCYQLENIGVTLFSRVQGDYFTILGLPLLEVLDFLRSRGAIQS</sequence>
<keyword evidence="2 4" id="KW-0378">Hydrolase</keyword>
<dbReference type="NCBIfam" id="TIGR00172">
    <property type="entry name" value="maf"/>
    <property type="match status" value="1"/>
</dbReference>
<dbReference type="AlphaFoldDB" id="A0A916VPY6"/>
<evidence type="ECO:0000256" key="1">
    <source>
        <dbReference type="ARBA" id="ARBA00001968"/>
    </source>
</evidence>